<comment type="caution">
    <text evidence="1">The sequence shown here is derived from an EMBL/GenBank/DDBJ whole genome shotgun (WGS) entry which is preliminary data.</text>
</comment>
<dbReference type="Proteomes" id="UP000053573">
    <property type="component" value="Unassembled WGS sequence"/>
</dbReference>
<name>A0A0H1B253_9EURO</name>
<keyword evidence="2" id="KW-1185">Reference proteome</keyword>
<evidence type="ECO:0000313" key="2">
    <source>
        <dbReference type="Proteomes" id="UP000053573"/>
    </source>
</evidence>
<gene>
    <name evidence="1" type="ORF">EMPG_11081</name>
</gene>
<reference evidence="2" key="1">
    <citation type="journal article" date="2015" name="PLoS Genet.">
        <title>The dynamic genome and transcriptome of the human fungal pathogen Blastomyces and close relative Emmonsia.</title>
        <authorList>
            <person name="Munoz J.F."/>
            <person name="Gauthier G.M."/>
            <person name="Desjardins C.A."/>
            <person name="Gallo J.E."/>
            <person name="Holder J."/>
            <person name="Sullivan T.D."/>
            <person name="Marty A.J."/>
            <person name="Carmen J.C."/>
            <person name="Chen Z."/>
            <person name="Ding L."/>
            <person name="Gujja S."/>
            <person name="Magrini V."/>
            <person name="Misas E."/>
            <person name="Mitreva M."/>
            <person name="Priest M."/>
            <person name="Saif S."/>
            <person name="Whiston E.A."/>
            <person name="Young S."/>
            <person name="Zeng Q."/>
            <person name="Goldman W.E."/>
            <person name="Mardis E.R."/>
            <person name="Taylor J.W."/>
            <person name="McEwen J.G."/>
            <person name="Clay O.K."/>
            <person name="Klein B.S."/>
            <person name="Cuomo C.A."/>
        </authorList>
    </citation>
    <scope>NUCLEOTIDE SEQUENCE [LARGE SCALE GENOMIC DNA]</scope>
    <source>
        <strain evidence="2">UAMH 139</strain>
    </source>
</reference>
<sequence length="308" mass="34333">MSSDAPIQRQVSLKNKEGYPSLHPPHLTWILPKNEQKRVRLCAEGMGVLREPEKGGVYCIDWTQQAPASTFRNRIYTRLSEGGLSPYGILKKLKEDPSPSTKQRRKAYPKGRDLPEWIDWTRLEATTQLYRGFSGRNSFAATLYGGGTDTDETPLDTISSNQEGKKTETQCLCGAGLPLPDQEVHQLFEEQLKERLQLVRLGDPRAAKTEAEPEAFLLFRTPLMSFSLQWLSRETESSKLNRLFSSAIDGSNNSTARNATCITAGIGLFSSFSLGRRALVKALDSPIGFFVLSSLFFVTTADSSLTKF</sequence>
<evidence type="ECO:0000313" key="1">
    <source>
        <dbReference type="EMBL" id="KLJ05435.1"/>
    </source>
</evidence>
<protein>
    <submittedName>
        <fullName evidence="1">Uncharacterized protein</fullName>
    </submittedName>
</protein>
<dbReference type="AlphaFoldDB" id="A0A0H1B253"/>
<accession>A0A0H1B253</accession>
<proteinExistence type="predicted"/>
<organism evidence="1 2">
    <name type="scientific">Blastomyces silverae</name>
    <dbReference type="NCBI Taxonomy" id="2060906"/>
    <lineage>
        <taxon>Eukaryota</taxon>
        <taxon>Fungi</taxon>
        <taxon>Dikarya</taxon>
        <taxon>Ascomycota</taxon>
        <taxon>Pezizomycotina</taxon>
        <taxon>Eurotiomycetes</taxon>
        <taxon>Eurotiomycetidae</taxon>
        <taxon>Onygenales</taxon>
        <taxon>Ajellomycetaceae</taxon>
        <taxon>Blastomyces</taxon>
    </lineage>
</organism>
<dbReference type="EMBL" id="LDEV01003637">
    <property type="protein sequence ID" value="KLJ05435.1"/>
    <property type="molecule type" value="Genomic_DNA"/>
</dbReference>